<name>Q3AQV3_CHLCH</name>
<sequence>MYMTSTFMKGIHICRKIYFIIMEINNGHRIAIITGIFSIITAIISGIFLQTKENISDKGTTINGNQNAIINGNNNIISNTRENSSKNVIVVATTKNVIEKNIIGKIKPYITKNYLLTCLGVSQEQEIKADCTYGGKDIVLYFYSFDNLYITALISNDIVIGLNFELKNRTTEFPINTIQGKTWILGKISFGDVLYDDDKILYTQGGNKFTSTLTCGTSYPQYIGAGPYYYIWNSNDFKNISNKFENEIHRYDKKHGTEFFDEKKITIDVVKKCRITSLTILGYEYKELSAYLNSPMSQFHADIEFSTEVPR</sequence>
<keyword evidence="1" id="KW-1133">Transmembrane helix</keyword>
<protein>
    <submittedName>
        <fullName evidence="2">Uncharacterized protein</fullName>
    </submittedName>
</protein>
<dbReference type="EMBL" id="CP000108">
    <property type="protein sequence ID" value="ABB28622.1"/>
    <property type="molecule type" value="Genomic_DNA"/>
</dbReference>
<proteinExistence type="predicted"/>
<keyword evidence="1" id="KW-0812">Transmembrane</keyword>
<evidence type="ECO:0000256" key="1">
    <source>
        <dbReference type="SAM" id="Phobius"/>
    </source>
</evidence>
<reference evidence="2" key="1">
    <citation type="submission" date="2005-08" db="EMBL/GenBank/DDBJ databases">
        <title>Complete sequence of Chlorobium chlorochromatii CaD3.</title>
        <authorList>
            <person name="Copeland A."/>
            <person name="Lucas S."/>
            <person name="Lapidus A."/>
            <person name="Barry K."/>
            <person name="Detter J.C."/>
            <person name="Glavina T."/>
            <person name="Hammon N."/>
            <person name="Israni S."/>
            <person name="Pitluck S."/>
            <person name="Bryant D."/>
            <person name="Schmutz J."/>
            <person name="Larimer F."/>
            <person name="Land M."/>
            <person name="Kyrpides N."/>
            <person name="Ivanova N."/>
            <person name="Richardson P."/>
        </authorList>
    </citation>
    <scope>NUCLEOTIDE SEQUENCE [LARGE SCALE GENOMIC DNA]</scope>
    <source>
        <strain evidence="2">CaD3</strain>
    </source>
</reference>
<organism evidence="2">
    <name type="scientific">Chlorobium chlorochromatii (strain CaD3)</name>
    <dbReference type="NCBI Taxonomy" id="340177"/>
    <lineage>
        <taxon>Bacteria</taxon>
        <taxon>Pseudomonadati</taxon>
        <taxon>Chlorobiota</taxon>
        <taxon>Chlorobiia</taxon>
        <taxon>Chlorobiales</taxon>
        <taxon>Chlorobiaceae</taxon>
        <taxon>Chlorobium/Pelodictyon group</taxon>
        <taxon>Chlorobium</taxon>
    </lineage>
</organism>
<gene>
    <name evidence="2" type="ordered locus">Cag_1362</name>
</gene>
<accession>Q3AQV3</accession>
<evidence type="ECO:0000313" key="2">
    <source>
        <dbReference type="EMBL" id="ABB28622.1"/>
    </source>
</evidence>
<dbReference type="KEGG" id="cch:Cag_1362"/>
<keyword evidence="1" id="KW-0472">Membrane</keyword>
<feature type="transmembrane region" description="Helical" evidence="1">
    <location>
        <begin position="30"/>
        <end position="49"/>
    </location>
</feature>
<dbReference type="AlphaFoldDB" id="Q3AQV3"/>
<dbReference type="HOGENOM" id="CLU_893394_0_0_10"/>
<dbReference type="STRING" id="340177.Cag_1362"/>